<protein>
    <submittedName>
        <fullName evidence="1">Uncharacterized protein</fullName>
    </submittedName>
</protein>
<accession>A0A8X6SDE5</accession>
<gene>
    <name evidence="1" type="ORF">TNCV_1941351</name>
</gene>
<proteinExistence type="predicted"/>
<organism evidence="1 2">
    <name type="scientific">Trichonephila clavipes</name>
    <name type="common">Golden silk orbweaver</name>
    <name type="synonym">Nephila clavipes</name>
    <dbReference type="NCBI Taxonomy" id="2585209"/>
    <lineage>
        <taxon>Eukaryota</taxon>
        <taxon>Metazoa</taxon>
        <taxon>Ecdysozoa</taxon>
        <taxon>Arthropoda</taxon>
        <taxon>Chelicerata</taxon>
        <taxon>Arachnida</taxon>
        <taxon>Araneae</taxon>
        <taxon>Araneomorphae</taxon>
        <taxon>Entelegynae</taxon>
        <taxon>Araneoidea</taxon>
        <taxon>Nephilidae</taxon>
        <taxon>Trichonephila</taxon>
    </lineage>
</organism>
<sequence>MWCEKKTASVFATFKAIFHVENQSSSLAMCLCRKRDGTALRSSSVNISVSRVNIIDFDREGSVSEERRN</sequence>
<dbReference type="AlphaFoldDB" id="A0A8X6SDE5"/>
<reference evidence="1" key="1">
    <citation type="submission" date="2020-08" db="EMBL/GenBank/DDBJ databases">
        <title>Multicomponent nature underlies the extraordinary mechanical properties of spider dragline silk.</title>
        <authorList>
            <person name="Kono N."/>
            <person name="Nakamura H."/>
            <person name="Mori M."/>
            <person name="Yoshida Y."/>
            <person name="Ohtoshi R."/>
            <person name="Malay A.D."/>
            <person name="Moran D.A.P."/>
            <person name="Tomita M."/>
            <person name="Numata K."/>
            <person name="Arakawa K."/>
        </authorList>
    </citation>
    <scope>NUCLEOTIDE SEQUENCE</scope>
</reference>
<dbReference type="EMBL" id="BMAU01021289">
    <property type="protein sequence ID" value="GFY09325.1"/>
    <property type="molecule type" value="Genomic_DNA"/>
</dbReference>
<evidence type="ECO:0000313" key="1">
    <source>
        <dbReference type="EMBL" id="GFY09325.1"/>
    </source>
</evidence>
<evidence type="ECO:0000313" key="2">
    <source>
        <dbReference type="Proteomes" id="UP000887159"/>
    </source>
</evidence>
<keyword evidence="2" id="KW-1185">Reference proteome</keyword>
<comment type="caution">
    <text evidence="1">The sequence shown here is derived from an EMBL/GenBank/DDBJ whole genome shotgun (WGS) entry which is preliminary data.</text>
</comment>
<name>A0A8X6SDE5_TRICX</name>
<dbReference type="Proteomes" id="UP000887159">
    <property type="component" value="Unassembled WGS sequence"/>
</dbReference>